<gene>
    <name evidence="2" type="ORF">PV05_01613</name>
</gene>
<reference evidence="2 3" key="1">
    <citation type="submission" date="2015-01" db="EMBL/GenBank/DDBJ databases">
        <title>The Genome Sequence of Exophiala xenobiotica CBS118157.</title>
        <authorList>
            <consortium name="The Broad Institute Genomics Platform"/>
            <person name="Cuomo C."/>
            <person name="de Hoog S."/>
            <person name="Gorbushina A."/>
            <person name="Stielow B."/>
            <person name="Teixiera M."/>
            <person name="Abouelleil A."/>
            <person name="Chapman S.B."/>
            <person name="Priest M."/>
            <person name="Young S.K."/>
            <person name="Wortman J."/>
            <person name="Nusbaum C."/>
            <person name="Birren B."/>
        </authorList>
    </citation>
    <scope>NUCLEOTIDE SEQUENCE [LARGE SCALE GENOMIC DNA]</scope>
    <source>
        <strain evidence="2 3">CBS 118157</strain>
    </source>
</reference>
<dbReference type="Proteomes" id="UP000054342">
    <property type="component" value="Unassembled WGS sequence"/>
</dbReference>
<feature type="region of interest" description="Disordered" evidence="1">
    <location>
        <begin position="464"/>
        <end position="515"/>
    </location>
</feature>
<keyword evidence="3" id="KW-1185">Reference proteome</keyword>
<feature type="compositionally biased region" description="Basic and acidic residues" evidence="1">
    <location>
        <begin position="321"/>
        <end position="331"/>
    </location>
</feature>
<feature type="region of interest" description="Disordered" evidence="1">
    <location>
        <begin position="286"/>
        <end position="362"/>
    </location>
</feature>
<protein>
    <submittedName>
        <fullName evidence="2">Uncharacterized protein</fullName>
    </submittedName>
</protein>
<feature type="compositionally biased region" description="Acidic residues" evidence="1">
    <location>
        <begin position="139"/>
        <end position="149"/>
    </location>
</feature>
<feature type="compositionally biased region" description="Basic and acidic residues" evidence="1">
    <location>
        <begin position="218"/>
        <end position="233"/>
    </location>
</feature>
<evidence type="ECO:0000313" key="3">
    <source>
        <dbReference type="Proteomes" id="UP000054342"/>
    </source>
</evidence>
<name>A0A0D2C987_9EURO</name>
<dbReference type="HOGENOM" id="CLU_477364_0_0_1"/>
<dbReference type="GeneID" id="25323521"/>
<dbReference type="EMBL" id="KN847317">
    <property type="protein sequence ID" value="KIW61496.1"/>
    <property type="molecule type" value="Genomic_DNA"/>
</dbReference>
<dbReference type="AlphaFoldDB" id="A0A0D2C987"/>
<accession>A0A0D2C987</accession>
<dbReference type="RefSeq" id="XP_013322080.1">
    <property type="nucleotide sequence ID" value="XM_013466626.1"/>
</dbReference>
<feature type="compositionally biased region" description="Basic and acidic residues" evidence="1">
    <location>
        <begin position="150"/>
        <end position="171"/>
    </location>
</feature>
<organism evidence="2 3">
    <name type="scientific">Exophiala xenobiotica</name>
    <dbReference type="NCBI Taxonomy" id="348802"/>
    <lineage>
        <taxon>Eukaryota</taxon>
        <taxon>Fungi</taxon>
        <taxon>Dikarya</taxon>
        <taxon>Ascomycota</taxon>
        <taxon>Pezizomycotina</taxon>
        <taxon>Eurotiomycetes</taxon>
        <taxon>Chaetothyriomycetidae</taxon>
        <taxon>Chaetothyriales</taxon>
        <taxon>Herpotrichiellaceae</taxon>
        <taxon>Exophiala</taxon>
    </lineage>
</organism>
<dbReference type="OrthoDB" id="4157633at2759"/>
<evidence type="ECO:0000313" key="2">
    <source>
        <dbReference type="EMBL" id="KIW61496.1"/>
    </source>
</evidence>
<evidence type="ECO:0000256" key="1">
    <source>
        <dbReference type="SAM" id="MobiDB-lite"/>
    </source>
</evidence>
<proteinExistence type="predicted"/>
<sequence>MCLYNIRPCLSRHESALRRALFDEDAPNAAYDLMRCRWYKCACSGLGHDSKLCPYIVVRHDIVGLSERERAKFHDAVLHEEMVDHGCPKCWATISTRNWADVLNTKDRENSTAVMWAEALQDDSEEGVSDVDTSQGEFDQGESLEESDLDRDQMNDENDVAKNCKSEGAERPKKRKRSLSRESLDDEDSVPPAPWILRSSRRKPRFTTSDSLSPSEGEGNHGDDLRDQQREEVELHIAIQASKDQYEVEQKAREAASRYLVSDIGDDDREDMRLAWALQASLQGNDAEWKGGCEPANSSPDAIRKGKVKSNDRTPGNSGDDLTKILKEHQATAESTSTGQPAIVTELGLPKRDDRRTTNTPITSTQLVSSVSIASTLDCNTSPRRPTNMTGRGFNKREKELIEKHVQEPLIHLRSVAERIQLASPESESSETEQENLMHEAAGFVSDGSFENVLTKFCRSEAKVIRPSPTKSSTALSGVIRRGATSDGRPATPPPSQDSNEHGPSPYADESMSDQLATLLEEKGAWQKEKATLVAENAKLLQQNATLVQRQADQMRRLRTYEQLCFPVADK</sequence>
<feature type="region of interest" description="Disordered" evidence="1">
    <location>
        <begin position="121"/>
        <end position="233"/>
    </location>
</feature>